<comment type="caution">
    <text evidence="3">The sequence shown here is derived from an EMBL/GenBank/DDBJ whole genome shotgun (WGS) entry which is preliminary data.</text>
</comment>
<proteinExistence type="predicted"/>
<protein>
    <submittedName>
        <fullName evidence="3">Pimeloyl-ACP methyl ester carboxylesterase</fullName>
    </submittedName>
</protein>
<name>A0A3E0HP75_9PSEU</name>
<dbReference type="InterPro" id="IPR000639">
    <property type="entry name" value="Epox_hydrolase-like"/>
</dbReference>
<dbReference type="PRINTS" id="PR00412">
    <property type="entry name" value="EPOXHYDRLASE"/>
</dbReference>
<feature type="domain" description="AB hydrolase-1" evidence="2">
    <location>
        <begin position="23"/>
        <end position="300"/>
    </location>
</feature>
<dbReference type="GO" id="GO:0016787">
    <property type="term" value="F:hydrolase activity"/>
    <property type="evidence" value="ECO:0007669"/>
    <property type="project" value="UniProtKB-KW"/>
</dbReference>
<dbReference type="Pfam" id="PF00561">
    <property type="entry name" value="Abhydrolase_1"/>
    <property type="match status" value="1"/>
</dbReference>
<dbReference type="InterPro" id="IPR029058">
    <property type="entry name" value="AB_hydrolase_fold"/>
</dbReference>
<dbReference type="RefSeq" id="WP_116175107.1">
    <property type="nucleotide sequence ID" value="NZ_CP144375.1"/>
</dbReference>
<dbReference type="EMBL" id="QUNO01000005">
    <property type="protein sequence ID" value="REH48322.1"/>
    <property type="molecule type" value="Genomic_DNA"/>
</dbReference>
<evidence type="ECO:0000313" key="4">
    <source>
        <dbReference type="Proteomes" id="UP000256269"/>
    </source>
</evidence>
<reference evidence="3 4" key="1">
    <citation type="submission" date="2018-08" db="EMBL/GenBank/DDBJ databases">
        <title>Genomic Encyclopedia of Archaeal and Bacterial Type Strains, Phase II (KMG-II): from individual species to whole genera.</title>
        <authorList>
            <person name="Goeker M."/>
        </authorList>
    </citation>
    <scope>NUCLEOTIDE SEQUENCE [LARGE SCALE GENOMIC DNA]</scope>
    <source>
        <strain evidence="3 4">DSM 45791</strain>
    </source>
</reference>
<accession>A0A3E0HP75</accession>
<evidence type="ECO:0000256" key="1">
    <source>
        <dbReference type="ARBA" id="ARBA00022801"/>
    </source>
</evidence>
<dbReference type="OrthoDB" id="2987348at2"/>
<dbReference type="Proteomes" id="UP000256269">
    <property type="component" value="Unassembled WGS sequence"/>
</dbReference>
<dbReference type="SUPFAM" id="SSF53474">
    <property type="entry name" value="alpha/beta-Hydrolases"/>
    <property type="match status" value="1"/>
</dbReference>
<organism evidence="3 4">
    <name type="scientific">Kutzneria buriramensis</name>
    <dbReference type="NCBI Taxonomy" id="1045776"/>
    <lineage>
        <taxon>Bacteria</taxon>
        <taxon>Bacillati</taxon>
        <taxon>Actinomycetota</taxon>
        <taxon>Actinomycetes</taxon>
        <taxon>Pseudonocardiales</taxon>
        <taxon>Pseudonocardiaceae</taxon>
        <taxon>Kutzneria</taxon>
    </lineage>
</organism>
<keyword evidence="4" id="KW-1185">Reference proteome</keyword>
<dbReference type="PANTHER" id="PTHR43329">
    <property type="entry name" value="EPOXIDE HYDROLASE"/>
    <property type="match status" value="1"/>
</dbReference>
<dbReference type="AlphaFoldDB" id="A0A3E0HP75"/>
<dbReference type="InterPro" id="IPR000073">
    <property type="entry name" value="AB_hydrolase_1"/>
</dbReference>
<gene>
    <name evidence="3" type="ORF">BCF44_105180</name>
</gene>
<sequence>MVNHREVTVNGIQMHIAEQGTGPLVLLLHGFPESWYSWRHQFQPLADAGFHVVAPDQRGYAGTDKPDAIEDYTLLHLVGDVIGLIHALGEREAVVIGHDWGAPVAWNTALLRPDIIRGVAGLSVPPTRRAPAKPLSLLEQRFGKGFYQIYFQEPGVADAELGADLKDTFRRFLVAASGDGAAAAPVVPDGVTGFLSTMPYPETLPSWLTEADIDAFAAQYERNGFTGGLNWYRNIDRNWELTAAWAGAQITPPAFYITGTRDVVRTFGMPGFIEKLPELAPNLRGVLDLDGCGHWTQQERPDEVNAALIEFLKGL</sequence>
<evidence type="ECO:0000313" key="3">
    <source>
        <dbReference type="EMBL" id="REH48322.1"/>
    </source>
</evidence>
<dbReference type="Gene3D" id="3.40.50.1820">
    <property type="entry name" value="alpha/beta hydrolase"/>
    <property type="match status" value="1"/>
</dbReference>
<keyword evidence="1" id="KW-0378">Hydrolase</keyword>
<evidence type="ECO:0000259" key="2">
    <source>
        <dbReference type="Pfam" id="PF00561"/>
    </source>
</evidence>